<dbReference type="EMBL" id="UGPP01000001">
    <property type="protein sequence ID" value="STY71163.1"/>
    <property type="molecule type" value="Genomic_DNA"/>
</dbReference>
<proteinExistence type="predicted"/>
<name>A0A378NRZ2_9FIRM</name>
<protein>
    <submittedName>
        <fullName evidence="1">Uncharacterized protein</fullName>
    </submittedName>
</protein>
<reference evidence="1 2" key="1">
    <citation type="submission" date="2018-06" db="EMBL/GenBank/DDBJ databases">
        <authorList>
            <consortium name="Pathogen Informatics"/>
            <person name="Doyle S."/>
        </authorList>
    </citation>
    <scope>NUCLEOTIDE SEQUENCE [LARGE SCALE GENOMIC DNA]</scope>
    <source>
        <strain evidence="1 2">NCTC10571</strain>
    </source>
</reference>
<dbReference type="AlphaFoldDB" id="A0A378NRZ2"/>
<evidence type="ECO:0000313" key="1">
    <source>
        <dbReference type="EMBL" id="STY71163.1"/>
    </source>
</evidence>
<dbReference type="RefSeq" id="WP_181805644.1">
    <property type="nucleotide sequence ID" value="NZ_UGPP01000001.1"/>
</dbReference>
<evidence type="ECO:0000313" key="2">
    <source>
        <dbReference type="Proteomes" id="UP000255234"/>
    </source>
</evidence>
<accession>A0A378NRZ2</accession>
<dbReference type="Proteomes" id="UP000255234">
    <property type="component" value="Unassembled WGS sequence"/>
</dbReference>
<gene>
    <name evidence="1" type="ORF">NCTC10571_01319</name>
</gene>
<organism evidence="1 2">
    <name type="scientific">Megamonas hypermegale</name>
    <dbReference type="NCBI Taxonomy" id="158847"/>
    <lineage>
        <taxon>Bacteria</taxon>
        <taxon>Bacillati</taxon>
        <taxon>Bacillota</taxon>
        <taxon>Negativicutes</taxon>
        <taxon>Selenomonadales</taxon>
        <taxon>Selenomonadaceae</taxon>
        <taxon>Megamonas</taxon>
    </lineage>
</organism>
<sequence>MKKMYIKRKYHINEVKFIPWTDYLNETLEKDCNIINKLKDQTKVLYSIASLICTK</sequence>